<name>A0AA41VDC9_PAPNU</name>
<keyword evidence="3" id="KW-1185">Reference proteome</keyword>
<dbReference type="Proteomes" id="UP001177140">
    <property type="component" value="Unassembled WGS sequence"/>
</dbReference>
<organism evidence="2 3">
    <name type="scientific">Papaver nudicaule</name>
    <name type="common">Iceland poppy</name>
    <dbReference type="NCBI Taxonomy" id="74823"/>
    <lineage>
        <taxon>Eukaryota</taxon>
        <taxon>Viridiplantae</taxon>
        <taxon>Streptophyta</taxon>
        <taxon>Embryophyta</taxon>
        <taxon>Tracheophyta</taxon>
        <taxon>Spermatophyta</taxon>
        <taxon>Magnoliopsida</taxon>
        <taxon>Ranunculales</taxon>
        <taxon>Papaveraceae</taxon>
        <taxon>Papaveroideae</taxon>
        <taxon>Papaver</taxon>
    </lineage>
</organism>
<reference evidence="2" key="1">
    <citation type="submission" date="2022-03" db="EMBL/GenBank/DDBJ databases">
        <title>A functionally conserved STORR gene fusion in Papaver species that diverged 16.8 million years ago.</title>
        <authorList>
            <person name="Catania T."/>
        </authorList>
    </citation>
    <scope>NUCLEOTIDE SEQUENCE</scope>
    <source>
        <strain evidence="2">S-191538</strain>
    </source>
</reference>
<feature type="non-terminal residue" evidence="2">
    <location>
        <position position="1"/>
    </location>
</feature>
<dbReference type="EMBL" id="JAJJMA010198597">
    <property type="protein sequence ID" value="MCL7039189.1"/>
    <property type="molecule type" value="Genomic_DNA"/>
</dbReference>
<feature type="non-terminal residue" evidence="2">
    <location>
        <position position="101"/>
    </location>
</feature>
<sequence length="101" mass="11303">ADEQEPTRSNGLEENEEEDGSENDGETSATDQEDDDDLEVNGETDVDLSIVTSSFYLHLEHKLSTGEVDCLTKKQWKYKWKVPAFGSSTTKWIGTGECLLE</sequence>
<accession>A0AA41VDC9</accession>
<evidence type="ECO:0000313" key="3">
    <source>
        <dbReference type="Proteomes" id="UP001177140"/>
    </source>
</evidence>
<evidence type="ECO:0000313" key="2">
    <source>
        <dbReference type="EMBL" id="MCL7039189.1"/>
    </source>
</evidence>
<comment type="caution">
    <text evidence="2">The sequence shown here is derived from an EMBL/GenBank/DDBJ whole genome shotgun (WGS) entry which is preliminary data.</text>
</comment>
<evidence type="ECO:0000256" key="1">
    <source>
        <dbReference type="SAM" id="MobiDB-lite"/>
    </source>
</evidence>
<dbReference type="AlphaFoldDB" id="A0AA41VDC9"/>
<feature type="compositionally biased region" description="Acidic residues" evidence="1">
    <location>
        <begin position="13"/>
        <end position="44"/>
    </location>
</feature>
<protein>
    <submittedName>
        <fullName evidence="2">Uncharacterized protein</fullName>
    </submittedName>
</protein>
<proteinExistence type="predicted"/>
<feature type="region of interest" description="Disordered" evidence="1">
    <location>
        <begin position="1"/>
        <end position="44"/>
    </location>
</feature>
<gene>
    <name evidence="2" type="ORF">MKW94_025406</name>
</gene>